<proteinExistence type="predicted"/>
<dbReference type="OrthoDB" id="9799909at2"/>
<sequence>MKTETLEYYAEAFLLENFNLPLNISIRISKRMKSKLGAFQIKYKNKSVYSKEIVMSYNFIVHNDQAAILDVLYHECVHYALYTLNKPFRDSDAEFIQTLDALGISKTRSYHYKGNAYLYECPKCGYQFTKKVKGYNKRYICRYCRSQFVYRGEVTA</sequence>
<dbReference type="GO" id="GO:0006950">
    <property type="term" value="P:response to stress"/>
    <property type="evidence" value="ECO:0007669"/>
    <property type="project" value="UniProtKB-ARBA"/>
</dbReference>
<dbReference type="InterPro" id="IPR006640">
    <property type="entry name" value="SprT-like_domain"/>
</dbReference>
<accession>A0A1G9E4Q2</accession>
<evidence type="ECO:0000313" key="3">
    <source>
        <dbReference type="Proteomes" id="UP000242700"/>
    </source>
</evidence>
<reference evidence="3" key="1">
    <citation type="submission" date="2016-10" db="EMBL/GenBank/DDBJ databases">
        <authorList>
            <person name="Varghese N."/>
            <person name="Submissions S."/>
        </authorList>
    </citation>
    <scope>NUCLEOTIDE SEQUENCE [LARGE SCALE GENOMIC DNA]</scope>
    <source>
        <strain evidence="3">CGMCC 1.8911</strain>
    </source>
</reference>
<dbReference type="Pfam" id="PF10263">
    <property type="entry name" value="SprT-like"/>
    <property type="match status" value="1"/>
</dbReference>
<feature type="domain" description="SprT-like" evidence="1">
    <location>
        <begin position="4"/>
        <end position="151"/>
    </location>
</feature>
<dbReference type="EMBL" id="FNFI01000014">
    <property type="protein sequence ID" value="SDK71017.1"/>
    <property type="molecule type" value="Genomic_DNA"/>
</dbReference>
<dbReference type="RefSeq" id="WP_092599884.1">
    <property type="nucleotide sequence ID" value="NZ_FNFI01000014.1"/>
</dbReference>
<dbReference type="SMART" id="SM00731">
    <property type="entry name" value="SprT"/>
    <property type="match status" value="1"/>
</dbReference>
<protein>
    <submittedName>
        <fullName evidence="2">SprT-like protein</fullName>
    </submittedName>
</protein>
<name>A0A1G9E4Q2_9STAP</name>
<evidence type="ECO:0000259" key="1">
    <source>
        <dbReference type="SMART" id="SM00731"/>
    </source>
</evidence>
<dbReference type="AlphaFoldDB" id="A0A1G9E4Q2"/>
<organism evidence="2 3">
    <name type="scientific">Jeotgalicoccus aerolatus</name>
    <dbReference type="NCBI Taxonomy" id="709510"/>
    <lineage>
        <taxon>Bacteria</taxon>
        <taxon>Bacillati</taxon>
        <taxon>Bacillota</taxon>
        <taxon>Bacilli</taxon>
        <taxon>Bacillales</taxon>
        <taxon>Staphylococcaceae</taxon>
        <taxon>Jeotgalicoccus</taxon>
    </lineage>
</organism>
<dbReference type="STRING" id="586411.SAMN05216187_11445"/>
<gene>
    <name evidence="2" type="ORF">SAMN05216187_11445</name>
</gene>
<evidence type="ECO:0000313" key="2">
    <source>
        <dbReference type="EMBL" id="SDK71017.1"/>
    </source>
</evidence>
<dbReference type="Proteomes" id="UP000242700">
    <property type="component" value="Unassembled WGS sequence"/>
</dbReference>